<keyword evidence="7" id="KW-1185">Reference proteome</keyword>
<evidence type="ECO:0000313" key="6">
    <source>
        <dbReference type="EMBL" id="MFD1145062.1"/>
    </source>
</evidence>
<keyword evidence="3" id="KW-0288">FMN</keyword>
<dbReference type="PANTHER" id="PTHR33798:SF5">
    <property type="entry name" value="FLAVIN REDUCTASE LIKE DOMAIN-CONTAINING PROTEIN"/>
    <property type="match status" value="1"/>
</dbReference>
<dbReference type="PANTHER" id="PTHR33798">
    <property type="entry name" value="FLAVOPROTEIN OXYGENASE"/>
    <property type="match status" value="1"/>
</dbReference>
<protein>
    <submittedName>
        <fullName evidence="6">Flavin reductase family protein</fullName>
        <ecNumber evidence="6">1.5.1.-</ecNumber>
    </submittedName>
</protein>
<dbReference type="EC" id="1.5.1.-" evidence="6"/>
<gene>
    <name evidence="6" type="ORF">ACFQ4C_28290</name>
</gene>
<name>A0ABW3QEM8_9BACT</name>
<evidence type="ECO:0000313" key="7">
    <source>
        <dbReference type="Proteomes" id="UP001597116"/>
    </source>
</evidence>
<keyword evidence="6" id="KW-0560">Oxidoreductase</keyword>
<organism evidence="6 7">
    <name type="scientific">Larkinella insperata</name>
    <dbReference type="NCBI Taxonomy" id="332158"/>
    <lineage>
        <taxon>Bacteria</taxon>
        <taxon>Pseudomonadati</taxon>
        <taxon>Bacteroidota</taxon>
        <taxon>Cytophagia</taxon>
        <taxon>Cytophagales</taxon>
        <taxon>Spirosomataceae</taxon>
        <taxon>Larkinella</taxon>
    </lineage>
</organism>
<dbReference type="RefSeq" id="WP_265994122.1">
    <property type="nucleotide sequence ID" value="NZ_CP110973.1"/>
</dbReference>
<feature type="domain" description="Flavin reductase like" evidence="5">
    <location>
        <begin position="30"/>
        <end position="168"/>
    </location>
</feature>
<comment type="caution">
    <text evidence="6">The sequence shown here is derived from an EMBL/GenBank/DDBJ whole genome shotgun (WGS) entry which is preliminary data.</text>
</comment>
<evidence type="ECO:0000256" key="4">
    <source>
        <dbReference type="ARBA" id="ARBA00038054"/>
    </source>
</evidence>
<evidence type="ECO:0000256" key="1">
    <source>
        <dbReference type="ARBA" id="ARBA00001917"/>
    </source>
</evidence>
<dbReference type="Gene3D" id="2.30.110.10">
    <property type="entry name" value="Electron Transport, Fmn-binding Protein, Chain A"/>
    <property type="match status" value="1"/>
</dbReference>
<proteinExistence type="inferred from homology"/>
<dbReference type="Proteomes" id="UP001597116">
    <property type="component" value="Unassembled WGS sequence"/>
</dbReference>
<reference evidence="7" key="1">
    <citation type="journal article" date="2019" name="Int. J. Syst. Evol. Microbiol.">
        <title>The Global Catalogue of Microorganisms (GCM) 10K type strain sequencing project: providing services to taxonomists for standard genome sequencing and annotation.</title>
        <authorList>
            <consortium name="The Broad Institute Genomics Platform"/>
            <consortium name="The Broad Institute Genome Sequencing Center for Infectious Disease"/>
            <person name="Wu L."/>
            <person name="Ma J."/>
        </authorList>
    </citation>
    <scope>NUCLEOTIDE SEQUENCE [LARGE SCALE GENOMIC DNA]</scope>
    <source>
        <strain evidence="7">CCUG 55608</strain>
    </source>
</reference>
<evidence type="ECO:0000256" key="3">
    <source>
        <dbReference type="ARBA" id="ARBA00022643"/>
    </source>
</evidence>
<dbReference type="Pfam" id="PF01613">
    <property type="entry name" value="Flavin_Reduct"/>
    <property type="match status" value="1"/>
</dbReference>
<evidence type="ECO:0000259" key="5">
    <source>
        <dbReference type="Pfam" id="PF01613"/>
    </source>
</evidence>
<dbReference type="InterPro" id="IPR002563">
    <property type="entry name" value="Flavin_Rdtase-like_dom"/>
</dbReference>
<comment type="cofactor">
    <cofactor evidence="1">
        <name>FMN</name>
        <dbReference type="ChEBI" id="CHEBI:58210"/>
    </cofactor>
</comment>
<sequence>MHLTKEDLDNTERIRRLNIINSVTGIKPANLIGTVSNQGQSNLAIFSSVVHLGSNPALLGFVLRPERDAGQHTYENILETGYYTINHVHEDFIEQAHYTSAKFKREESEFDQCHLTEEYLSGFQAPFVKESSLKMGMKFLQGLPIELNGTMLIIGQIEHLIVPDEAVDEEGHFDLSRVNDAGISGLNTYYRLTKIGQFPYARPQTMPDFSSGDLT</sequence>
<accession>A0ABW3QEM8</accession>
<dbReference type="InterPro" id="IPR012349">
    <property type="entry name" value="Split_barrel_FMN-bd"/>
</dbReference>
<dbReference type="SUPFAM" id="SSF50475">
    <property type="entry name" value="FMN-binding split barrel"/>
    <property type="match status" value="1"/>
</dbReference>
<comment type="similarity">
    <text evidence="4">Belongs to the flavoredoxin family.</text>
</comment>
<keyword evidence="2" id="KW-0285">Flavoprotein</keyword>
<evidence type="ECO:0000256" key="2">
    <source>
        <dbReference type="ARBA" id="ARBA00022630"/>
    </source>
</evidence>
<dbReference type="GO" id="GO:0016491">
    <property type="term" value="F:oxidoreductase activity"/>
    <property type="evidence" value="ECO:0007669"/>
    <property type="project" value="UniProtKB-KW"/>
</dbReference>
<dbReference type="EMBL" id="JBHTLP010000024">
    <property type="protein sequence ID" value="MFD1145062.1"/>
    <property type="molecule type" value="Genomic_DNA"/>
</dbReference>